<keyword evidence="3 6" id="KW-0812">Transmembrane</keyword>
<evidence type="ECO:0000256" key="3">
    <source>
        <dbReference type="ARBA" id="ARBA00022692"/>
    </source>
</evidence>
<keyword evidence="2" id="KW-1003">Cell membrane</keyword>
<dbReference type="AlphaFoldDB" id="A0A918SMJ2"/>
<dbReference type="InterPro" id="IPR050475">
    <property type="entry name" value="Prenyltransferase_related"/>
</dbReference>
<proteinExistence type="predicted"/>
<keyword evidence="5 6" id="KW-0472">Membrane</keyword>
<reference evidence="7" key="1">
    <citation type="journal article" date="2014" name="Int. J. Syst. Evol. Microbiol.">
        <title>Complete genome sequence of Corynebacterium casei LMG S-19264T (=DSM 44701T), isolated from a smear-ripened cheese.</title>
        <authorList>
            <consortium name="US DOE Joint Genome Institute (JGI-PGF)"/>
            <person name="Walter F."/>
            <person name="Albersmeier A."/>
            <person name="Kalinowski J."/>
            <person name="Ruckert C."/>
        </authorList>
    </citation>
    <scope>NUCLEOTIDE SEQUENCE</scope>
    <source>
        <strain evidence="7">KCTC 12719</strain>
    </source>
</reference>
<evidence type="ECO:0000256" key="6">
    <source>
        <dbReference type="SAM" id="Phobius"/>
    </source>
</evidence>
<feature type="transmembrane region" description="Helical" evidence="6">
    <location>
        <begin position="285"/>
        <end position="304"/>
    </location>
</feature>
<dbReference type="CDD" id="cd13961">
    <property type="entry name" value="PT_UbiA_DGGGPS"/>
    <property type="match status" value="1"/>
</dbReference>
<reference evidence="7" key="2">
    <citation type="submission" date="2020-09" db="EMBL/GenBank/DDBJ databases">
        <authorList>
            <person name="Sun Q."/>
            <person name="Kim S."/>
        </authorList>
    </citation>
    <scope>NUCLEOTIDE SEQUENCE</scope>
    <source>
        <strain evidence="7">KCTC 12719</strain>
    </source>
</reference>
<dbReference type="Proteomes" id="UP000610456">
    <property type="component" value="Unassembled WGS sequence"/>
</dbReference>
<dbReference type="Gene3D" id="1.10.357.140">
    <property type="entry name" value="UbiA prenyltransferase"/>
    <property type="match status" value="1"/>
</dbReference>
<feature type="transmembrane region" description="Helical" evidence="6">
    <location>
        <begin position="226"/>
        <end position="246"/>
    </location>
</feature>
<dbReference type="InterPro" id="IPR044878">
    <property type="entry name" value="UbiA_sf"/>
</dbReference>
<dbReference type="Pfam" id="PF01040">
    <property type="entry name" value="UbiA"/>
    <property type="match status" value="1"/>
</dbReference>
<evidence type="ECO:0000256" key="1">
    <source>
        <dbReference type="ARBA" id="ARBA00004141"/>
    </source>
</evidence>
<keyword evidence="4 6" id="KW-1133">Transmembrane helix</keyword>
<accession>A0A918SMJ2</accession>
<dbReference type="RefSeq" id="WP_189606211.1">
    <property type="nucleotide sequence ID" value="NZ_BMXB01000022.1"/>
</dbReference>
<evidence type="ECO:0000256" key="4">
    <source>
        <dbReference type="ARBA" id="ARBA00022989"/>
    </source>
</evidence>
<feature type="transmembrane region" description="Helical" evidence="6">
    <location>
        <begin position="252"/>
        <end position="273"/>
    </location>
</feature>
<feature type="transmembrane region" description="Helical" evidence="6">
    <location>
        <begin position="12"/>
        <end position="30"/>
    </location>
</feature>
<comment type="subcellular location">
    <subcellularLocation>
        <location evidence="1">Membrane</location>
        <topology evidence="1">Multi-pass membrane protein</topology>
    </subcellularLocation>
</comment>
<dbReference type="InterPro" id="IPR000537">
    <property type="entry name" value="UbiA_prenyltransferase"/>
</dbReference>
<dbReference type="EMBL" id="BMXB01000022">
    <property type="protein sequence ID" value="GHA49972.1"/>
    <property type="molecule type" value="Genomic_DNA"/>
</dbReference>
<feature type="transmembrane region" description="Helical" evidence="6">
    <location>
        <begin position="114"/>
        <end position="131"/>
    </location>
</feature>
<comment type="caution">
    <text evidence="7">The sequence shown here is derived from an EMBL/GenBank/DDBJ whole genome shotgun (WGS) entry which is preliminary data.</text>
</comment>
<evidence type="ECO:0000256" key="5">
    <source>
        <dbReference type="ARBA" id="ARBA00023136"/>
    </source>
</evidence>
<evidence type="ECO:0000313" key="8">
    <source>
        <dbReference type="Proteomes" id="UP000610456"/>
    </source>
</evidence>
<organism evidence="7 8">
    <name type="scientific">Salinimicrobium marinum</name>
    <dbReference type="NCBI Taxonomy" id="680283"/>
    <lineage>
        <taxon>Bacteria</taxon>
        <taxon>Pseudomonadati</taxon>
        <taxon>Bacteroidota</taxon>
        <taxon>Flavobacteriia</taxon>
        <taxon>Flavobacteriales</taxon>
        <taxon>Flavobacteriaceae</taxon>
        <taxon>Salinimicrobium</taxon>
    </lineage>
</organism>
<name>A0A918SMJ2_9FLAO</name>
<feature type="transmembrane region" description="Helical" evidence="6">
    <location>
        <begin position="42"/>
        <end position="61"/>
    </location>
</feature>
<dbReference type="PANTHER" id="PTHR42723:SF1">
    <property type="entry name" value="CHLOROPHYLL SYNTHASE, CHLOROPLASTIC"/>
    <property type="match status" value="1"/>
</dbReference>
<dbReference type="PANTHER" id="PTHR42723">
    <property type="entry name" value="CHLOROPHYLL SYNTHASE"/>
    <property type="match status" value="1"/>
</dbReference>
<feature type="transmembrane region" description="Helical" evidence="6">
    <location>
        <begin position="88"/>
        <end position="108"/>
    </location>
</feature>
<evidence type="ECO:0000256" key="2">
    <source>
        <dbReference type="ARBA" id="ARBA00022475"/>
    </source>
</evidence>
<dbReference type="GO" id="GO:0016765">
    <property type="term" value="F:transferase activity, transferring alkyl or aryl (other than methyl) groups"/>
    <property type="evidence" value="ECO:0007669"/>
    <property type="project" value="InterPro"/>
</dbReference>
<feature type="transmembrane region" description="Helical" evidence="6">
    <location>
        <begin position="138"/>
        <end position="162"/>
    </location>
</feature>
<keyword evidence="8" id="KW-1185">Reference proteome</keyword>
<protein>
    <submittedName>
        <fullName evidence="7">Prenyltransferase</fullName>
    </submittedName>
</protein>
<evidence type="ECO:0000313" key="7">
    <source>
        <dbReference type="EMBL" id="GHA49972.1"/>
    </source>
</evidence>
<dbReference type="NCBIfam" id="NF009512">
    <property type="entry name" value="PRK12872.1-1"/>
    <property type="match status" value="1"/>
</dbReference>
<sequence>MPVKAFLKLIRIPNLLMIIGTMVLVKYFLFAPFNIAVTLDTFEFFLLVFSMVVLAAAGNIINDIHDVNTDTINKPHKQTIGKEISEPVAYNWFIALNIWGVGIGFYLSNLVGKPSFTALFIIPSALLYLYATQIKRTILVGNLVVSIMVGMIIVMVGIFDLYPAITSQNRDTQRVIFSILIDYGIFGFLVNFLREMVKDQEDIKGDYNAGMQTLPVVLGRERTNKIIFLAALFPIAGVLYYIYEYLYENQLAVAYALFLILGPLLYFLVKITTAKTKKQYHHLSMLLKLILAFGLVSIGLYRFILL</sequence>
<feature type="transmembrane region" description="Helical" evidence="6">
    <location>
        <begin position="174"/>
        <end position="193"/>
    </location>
</feature>
<gene>
    <name evidence="7" type="ORF">GCM10007103_33470</name>
</gene>
<dbReference type="GO" id="GO:0016020">
    <property type="term" value="C:membrane"/>
    <property type="evidence" value="ECO:0007669"/>
    <property type="project" value="UniProtKB-SubCell"/>
</dbReference>